<evidence type="ECO:0000313" key="2">
    <source>
        <dbReference type="EMBL" id="AZG14833.1"/>
    </source>
</evidence>
<dbReference type="Pfam" id="PF13403">
    <property type="entry name" value="Hint_2"/>
    <property type="match status" value="1"/>
</dbReference>
<dbReference type="Gene3D" id="2.170.16.10">
    <property type="entry name" value="Hedgehog/Intein (Hint) domain"/>
    <property type="match status" value="1"/>
</dbReference>
<evidence type="ECO:0000259" key="1">
    <source>
        <dbReference type="Pfam" id="PF13403"/>
    </source>
</evidence>
<reference evidence="3" key="1">
    <citation type="submission" date="2018-11" db="EMBL/GenBank/DDBJ databases">
        <title>FDA dAtabase for Regulatory Grade micrObial Sequences (FDA-ARGOS): Supporting development and validation of Infectious Disease Dx tests.</title>
        <authorList>
            <person name="Goldberg B."/>
            <person name="Campos J."/>
            <person name="Tallon L."/>
            <person name="Sadzewicz L."/>
            <person name="Zhao X."/>
            <person name="Vavikolanu K."/>
            <person name="Mehta A."/>
            <person name="Aluvathingal J."/>
            <person name="Nadendla S."/>
            <person name="Geyer C."/>
            <person name="Nandy P."/>
            <person name="Yan Y."/>
            <person name="Sichtig H."/>
        </authorList>
    </citation>
    <scope>NUCLEOTIDE SEQUENCE [LARGE SCALE GENOMIC DNA]</scope>
    <source>
        <strain evidence="3">FDAARGOS_614</strain>
    </source>
</reference>
<dbReference type="OrthoDB" id="8671331at2"/>
<gene>
    <name evidence="2" type="ORF">EHF44_16165</name>
</gene>
<dbReference type="RefSeq" id="WP_124684587.1">
    <property type="nucleotide sequence ID" value="NZ_CP033969.1"/>
</dbReference>
<dbReference type="InterPro" id="IPR036844">
    <property type="entry name" value="Hint_dom_sf"/>
</dbReference>
<protein>
    <submittedName>
        <fullName evidence="2">Hint domain-containing protein</fullName>
    </submittedName>
</protein>
<dbReference type="EMBL" id="CP033969">
    <property type="protein sequence ID" value="AZG14833.1"/>
    <property type="molecule type" value="Genomic_DNA"/>
</dbReference>
<proteinExistence type="predicted"/>
<organism evidence="2 3">
    <name type="scientific">Cupriavidus pauculus</name>
    <dbReference type="NCBI Taxonomy" id="82633"/>
    <lineage>
        <taxon>Bacteria</taxon>
        <taxon>Pseudomonadati</taxon>
        <taxon>Pseudomonadota</taxon>
        <taxon>Betaproteobacteria</taxon>
        <taxon>Burkholderiales</taxon>
        <taxon>Burkholderiaceae</taxon>
        <taxon>Cupriavidus</taxon>
    </lineage>
</organism>
<dbReference type="AlphaFoldDB" id="A0A3G8H2Q2"/>
<sequence length="480" mass="51601">MAIDLMQYNGVEIQAGNYAYLFSPPVDNGDGTWTLPAQSNDYSADIPREMAGGIERGPITLTITDAGNGTYNFSIDTTYLNGPMAGPQHYLQMTGVRVVATSADAIVLVNNFGEYILLTTDDMYVNEENGLGYMPANTVLDNAGQPAFEPPAPCFAAGTRLATVGGTIAVEALKEGDVVLTAAGQAREVRWIGHSHVNCARHPRPWEVLPIRIKAHAFADGRPARDLVVSPGHAIYVEGVLIPAGFLLNGATIVQESVQTVDYYHVELDAHDVLLAEDLPCESYLDDGNRNAFANAGQHAALHGRLDPQSWENACAPCVMAGPQLVEVRHMLLDRAIALGYRRETDADLHLTVEGARMQALHGHGQRQWFVVPAGTGEVALASRSGVLAQLFADAQDGRELGVCISEVRVNGQPLPLDGDAFAQGFYPLETQGATPWRWTNGNARLALLASDAPAMIEITTVMQMVSWQAPALHVARMAA</sequence>
<dbReference type="InterPro" id="IPR028992">
    <property type="entry name" value="Hedgehog/Intein_dom"/>
</dbReference>
<accession>A0A3G8H2Q2</accession>
<dbReference type="KEGG" id="cpau:EHF44_16165"/>
<dbReference type="Proteomes" id="UP000270411">
    <property type="component" value="Chromosome 1"/>
</dbReference>
<feature type="domain" description="Hedgehog/Intein (Hint)" evidence="1">
    <location>
        <begin position="153"/>
        <end position="287"/>
    </location>
</feature>
<dbReference type="SUPFAM" id="SSF51294">
    <property type="entry name" value="Hedgehog/intein (Hint) domain"/>
    <property type="match status" value="1"/>
</dbReference>
<name>A0A3G8H2Q2_9BURK</name>
<evidence type="ECO:0000313" key="3">
    <source>
        <dbReference type="Proteomes" id="UP000270411"/>
    </source>
</evidence>